<dbReference type="PANTHER" id="PTHR11910">
    <property type="entry name" value="ATP SYNTHASE DELTA CHAIN"/>
    <property type="match status" value="1"/>
</dbReference>
<accession>A0A9D1MV35</accession>
<keyword evidence="7" id="KW-1003">Cell membrane</keyword>
<keyword evidence="3 7" id="KW-0375">Hydrogen ion transport</keyword>
<gene>
    <name evidence="7 8" type="primary">atpH</name>
    <name evidence="8" type="ORF">IAD23_05685</name>
</gene>
<dbReference type="GO" id="GO:0045259">
    <property type="term" value="C:proton-transporting ATP synthase complex"/>
    <property type="evidence" value="ECO:0007669"/>
    <property type="project" value="UniProtKB-KW"/>
</dbReference>
<dbReference type="SUPFAM" id="SSF47928">
    <property type="entry name" value="N-terminal domain of the delta subunit of the F1F0-ATP synthase"/>
    <property type="match status" value="1"/>
</dbReference>
<reference evidence="8" key="2">
    <citation type="journal article" date="2021" name="PeerJ">
        <title>Extensive microbial diversity within the chicken gut microbiome revealed by metagenomics and culture.</title>
        <authorList>
            <person name="Gilroy R."/>
            <person name="Ravi A."/>
            <person name="Getino M."/>
            <person name="Pursley I."/>
            <person name="Horton D.L."/>
            <person name="Alikhan N.F."/>
            <person name="Baker D."/>
            <person name="Gharbi K."/>
            <person name="Hall N."/>
            <person name="Watson M."/>
            <person name="Adriaenssens E.M."/>
            <person name="Foster-Nyarko E."/>
            <person name="Jarju S."/>
            <person name="Secka A."/>
            <person name="Antonio M."/>
            <person name="Oren A."/>
            <person name="Chaudhuri R.R."/>
            <person name="La Ragione R."/>
            <person name="Hildebrand F."/>
            <person name="Pallen M.J."/>
        </authorList>
    </citation>
    <scope>NUCLEOTIDE SEQUENCE</scope>
    <source>
        <strain evidence="8">CHK176-6737</strain>
    </source>
</reference>
<evidence type="ECO:0000313" key="9">
    <source>
        <dbReference type="Proteomes" id="UP000824125"/>
    </source>
</evidence>
<dbReference type="HAMAP" id="MF_01416">
    <property type="entry name" value="ATP_synth_delta_bact"/>
    <property type="match status" value="1"/>
</dbReference>
<dbReference type="Gene3D" id="3.30.2320.30">
    <property type="entry name" value="ATP synthase, E subunit, C-terminal"/>
    <property type="match status" value="1"/>
</dbReference>
<evidence type="ECO:0000256" key="1">
    <source>
        <dbReference type="ARBA" id="ARBA00004370"/>
    </source>
</evidence>
<dbReference type="PRINTS" id="PR00125">
    <property type="entry name" value="ATPASEDELTA"/>
</dbReference>
<comment type="function">
    <text evidence="7">F(1)F(0) ATP synthase produces ATP from ADP in the presence of a proton or sodium gradient. F-type ATPases consist of two structural domains, F(1) containing the extramembraneous catalytic core and F(0) containing the membrane proton channel, linked together by a central stalk and a peripheral stalk. During catalysis, ATP synthesis in the catalytic domain of F(1) is coupled via a rotary mechanism of the central stalk subunits to proton translocation.</text>
</comment>
<dbReference type="SUPFAM" id="SSF160527">
    <property type="entry name" value="V-type ATPase subunit E-like"/>
    <property type="match status" value="1"/>
</dbReference>
<evidence type="ECO:0000256" key="6">
    <source>
        <dbReference type="ARBA" id="ARBA00023310"/>
    </source>
</evidence>
<evidence type="ECO:0000256" key="3">
    <source>
        <dbReference type="ARBA" id="ARBA00022781"/>
    </source>
</evidence>
<dbReference type="Pfam" id="PF00213">
    <property type="entry name" value="OSCP"/>
    <property type="match status" value="1"/>
</dbReference>
<comment type="function">
    <text evidence="7">This protein is part of the stalk that links CF(0) to CF(1). It either transmits conformational changes from CF(0) to CF(1) or is implicated in proton conduction.</text>
</comment>
<dbReference type="Proteomes" id="UP000824125">
    <property type="component" value="Unassembled WGS sequence"/>
</dbReference>
<keyword evidence="4 7" id="KW-0406">Ion transport</keyword>
<comment type="subcellular location">
    <subcellularLocation>
        <location evidence="7">Cell membrane</location>
        <topology evidence="7">Peripheral membrane protein</topology>
    </subcellularLocation>
    <subcellularLocation>
        <location evidence="1">Membrane</location>
    </subcellularLocation>
</comment>
<evidence type="ECO:0000256" key="5">
    <source>
        <dbReference type="ARBA" id="ARBA00023136"/>
    </source>
</evidence>
<keyword evidence="5 7" id="KW-0472">Membrane</keyword>
<comment type="similarity">
    <text evidence="7">Belongs to the ATPase delta chain family.</text>
</comment>
<evidence type="ECO:0000256" key="2">
    <source>
        <dbReference type="ARBA" id="ARBA00022448"/>
    </source>
</evidence>
<evidence type="ECO:0000313" key="8">
    <source>
        <dbReference type="EMBL" id="HIU69435.1"/>
    </source>
</evidence>
<sequence length="169" mass="18424">MTQTAINYARALQAAGVTSKQLAPVVSAFSGCTQLMQALSSPIVPEREKQAAADALFQGECANLVKLMCENGCISQISLVAQALQALEEKSRGVAEIIITCITPPDKDQCERIKKFICKKHGFQEARVEIRQDPSLLGGFQIRCGDIVYDRSLKSRLNALKQNLVGEVE</sequence>
<dbReference type="EMBL" id="DVNM01000031">
    <property type="protein sequence ID" value="HIU69435.1"/>
    <property type="molecule type" value="Genomic_DNA"/>
</dbReference>
<keyword evidence="6 7" id="KW-0066">ATP synthesis</keyword>
<proteinExistence type="inferred from homology"/>
<evidence type="ECO:0000256" key="4">
    <source>
        <dbReference type="ARBA" id="ARBA00023065"/>
    </source>
</evidence>
<protein>
    <recommendedName>
        <fullName evidence="7">ATP synthase subunit delta</fullName>
    </recommendedName>
    <alternativeName>
        <fullName evidence="7">ATP synthase F(1) sector subunit delta</fullName>
    </alternativeName>
    <alternativeName>
        <fullName evidence="7">F-type ATPase subunit delta</fullName>
        <shortName evidence="7">F-ATPase subunit delta</shortName>
    </alternativeName>
</protein>
<evidence type="ECO:0000256" key="7">
    <source>
        <dbReference type="HAMAP-Rule" id="MF_01416"/>
    </source>
</evidence>
<dbReference type="InterPro" id="IPR026015">
    <property type="entry name" value="ATP_synth_OSCP/delta_N_sf"/>
</dbReference>
<keyword evidence="7" id="KW-0139">CF(1)</keyword>
<reference evidence="8" key="1">
    <citation type="submission" date="2020-10" db="EMBL/GenBank/DDBJ databases">
        <authorList>
            <person name="Gilroy R."/>
        </authorList>
    </citation>
    <scope>NUCLEOTIDE SEQUENCE</scope>
    <source>
        <strain evidence="8">CHK176-6737</strain>
    </source>
</reference>
<keyword evidence="2 7" id="KW-0813">Transport</keyword>
<organism evidence="8 9">
    <name type="scientific">Candidatus Scybalenecus merdavium</name>
    <dbReference type="NCBI Taxonomy" id="2840939"/>
    <lineage>
        <taxon>Bacteria</taxon>
        <taxon>Bacillati</taxon>
        <taxon>Bacillota</taxon>
        <taxon>Clostridia</taxon>
        <taxon>Eubacteriales</taxon>
        <taxon>Oscillospiraceae</taxon>
        <taxon>Oscillospiraceae incertae sedis</taxon>
        <taxon>Candidatus Scybalenecus</taxon>
    </lineage>
</organism>
<comment type="caution">
    <text evidence="8">The sequence shown here is derived from an EMBL/GenBank/DDBJ whole genome shotgun (WGS) entry which is preliminary data.</text>
</comment>
<dbReference type="InterPro" id="IPR000711">
    <property type="entry name" value="ATPase_OSCP/dsu"/>
</dbReference>
<dbReference type="GO" id="GO:0046933">
    <property type="term" value="F:proton-transporting ATP synthase activity, rotational mechanism"/>
    <property type="evidence" value="ECO:0007669"/>
    <property type="project" value="UniProtKB-UniRule"/>
</dbReference>
<dbReference type="InterPro" id="IPR038495">
    <property type="entry name" value="ATPase_E_C"/>
</dbReference>
<name>A0A9D1MV35_9FIRM</name>
<dbReference type="NCBIfam" id="TIGR01145">
    <property type="entry name" value="ATP_synt_delta"/>
    <property type="match status" value="1"/>
</dbReference>
<dbReference type="AlphaFoldDB" id="A0A9D1MV35"/>
<dbReference type="GO" id="GO:0005886">
    <property type="term" value="C:plasma membrane"/>
    <property type="evidence" value="ECO:0007669"/>
    <property type="project" value="UniProtKB-SubCell"/>
</dbReference>